<dbReference type="Gene3D" id="3.40.50.80">
    <property type="entry name" value="Nucleotide-binding domain of ferredoxin-NADP reductase (FNR) module"/>
    <property type="match status" value="1"/>
</dbReference>
<proteinExistence type="predicted"/>
<dbReference type="SUPFAM" id="SSF52343">
    <property type="entry name" value="Ferredoxin reductase-like, C-terminal NADP-linked domain"/>
    <property type="match status" value="1"/>
</dbReference>
<dbReference type="CDD" id="cd06185">
    <property type="entry name" value="PDR_like"/>
    <property type="match status" value="1"/>
</dbReference>
<dbReference type="SUPFAM" id="SSF63380">
    <property type="entry name" value="Riboflavin synthase domain-like"/>
    <property type="match status" value="1"/>
</dbReference>
<gene>
    <name evidence="3" type="ORF">SAMN05216337_1026100</name>
</gene>
<dbReference type="GO" id="GO:0008168">
    <property type="term" value="F:methyltransferase activity"/>
    <property type="evidence" value="ECO:0007669"/>
    <property type="project" value="UniProtKB-KW"/>
</dbReference>
<dbReference type="Gene3D" id="3.10.20.30">
    <property type="match status" value="1"/>
</dbReference>
<protein>
    <submittedName>
        <fullName evidence="3">Vanillate demethylase subunit B</fullName>
    </submittedName>
</protein>
<feature type="domain" description="2Fe-2S ferredoxin-type" evidence="1">
    <location>
        <begin position="233"/>
        <end position="327"/>
    </location>
</feature>
<dbReference type="Gene3D" id="2.40.30.10">
    <property type="entry name" value="Translation factors"/>
    <property type="match status" value="1"/>
</dbReference>
<dbReference type="InterPro" id="IPR001433">
    <property type="entry name" value="OxRdtase_FAD/NAD-bd"/>
</dbReference>
<dbReference type="InterPro" id="IPR050415">
    <property type="entry name" value="MRET"/>
</dbReference>
<dbReference type="PROSITE" id="PS00197">
    <property type="entry name" value="2FE2S_FER_1"/>
    <property type="match status" value="1"/>
</dbReference>
<dbReference type="SUPFAM" id="SSF54292">
    <property type="entry name" value="2Fe-2S ferredoxin-like"/>
    <property type="match status" value="1"/>
</dbReference>
<dbReference type="PROSITE" id="PS51384">
    <property type="entry name" value="FAD_FR"/>
    <property type="match status" value="1"/>
</dbReference>
<sequence>MRFIETWTSATLLAVRDLTPSIREFLLRPDNFTGAPYPVGSHIDVGVTIEGQPQTRSYSLVGEADPQGYRIAVRHAADSRGGSRYMWSLAPGARLNITLPTSLVQLDWTRRQYCLIAGGIGITPIVGAAQALTLRDAAVALHYAVRTRGDAAYLEPLERALGDRLTVHAADEGRRLDLGGVFAALPQDTMTLFCGPMRMLDAARRAWEASGRPLSDLRYETFGSSGLLPTEPFRVRLRGQGTELGTEFVIPRDRSMLDVLNEAGHEVMSDCRRGECGVCALDVVDVDGEIDHRDVFFSDHQKRESRKICACVSRARGTITVDTLHRSDAP</sequence>
<dbReference type="InterPro" id="IPR006058">
    <property type="entry name" value="2Fe2S_fd_BS"/>
</dbReference>
<evidence type="ECO:0000313" key="4">
    <source>
        <dbReference type="Proteomes" id="UP000199245"/>
    </source>
</evidence>
<dbReference type="GO" id="GO:0016491">
    <property type="term" value="F:oxidoreductase activity"/>
    <property type="evidence" value="ECO:0007669"/>
    <property type="project" value="InterPro"/>
</dbReference>
<dbReference type="InterPro" id="IPR017927">
    <property type="entry name" value="FAD-bd_FR_type"/>
</dbReference>
<organism evidence="3 4">
    <name type="scientific">Bradyrhizobium brasilense</name>
    <dbReference type="NCBI Taxonomy" id="1419277"/>
    <lineage>
        <taxon>Bacteria</taxon>
        <taxon>Pseudomonadati</taxon>
        <taxon>Pseudomonadota</taxon>
        <taxon>Alphaproteobacteria</taxon>
        <taxon>Hyphomicrobiales</taxon>
        <taxon>Nitrobacteraceae</taxon>
        <taxon>Bradyrhizobium</taxon>
    </lineage>
</organism>
<dbReference type="InterPro" id="IPR012675">
    <property type="entry name" value="Beta-grasp_dom_sf"/>
</dbReference>
<dbReference type="PANTHER" id="PTHR47354">
    <property type="entry name" value="NADH OXIDOREDUCTASE HCR"/>
    <property type="match status" value="1"/>
</dbReference>
<dbReference type="GO" id="GO:0032259">
    <property type="term" value="P:methylation"/>
    <property type="evidence" value="ECO:0007669"/>
    <property type="project" value="UniProtKB-KW"/>
</dbReference>
<evidence type="ECO:0000259" key="1">
    <source>
        <dbReference type="PROSITE" id="PS51085"/>
    </source>
</evidence>
<dbReference type="PRINTS" id="PR00409">
    <property type="entry name" value="PHDIOXRDTASE"/>
</dbReference>
<dbReference type="InterPro" id="IPR039261">
    <property type="entry name" value="FNR_nucleotide-bd"/>
</dbReference>
<keyword evidence="3" id="KW-0489">Methyltransferase</keyword>
<dbReference type="CDD" id="cd00207">
    <property type="entry name" value="fer2"/>
    <property type="match status" value="1"/>
</dbReference>
<dbReference type="Pfam" id="PF00175">
    <property type="entry name" value="NAD_binding_1"/>
    <property type="match status" value="1"/>
</dbReference>
<reference evidence="3 4" key="1">
    <citation type="submission" date="2016-10" db="EMBL/GenBank/DDBJ databases">
        <authorList>
            <person name="de Groot N.N."/>
        </authorList>
    </citation>
    <scope>NUCLEOTIDE SEQUENCE [LARGE SCALE GENOMIC DNA]</scope>
    <source>
        <strain evidence="3 4">R5</strain>
    </source>
</reference>
<dbReference type="Pfam" id="PF00111">
    <property type="entry name" value="Fer2"/>
    <property type="match status" value="1"/>
</dbReference>
<name>A0A1G7D172_9BRAD</name>
<evidence type="ECO:0000313" key="3">
    <source>
        <dbReference type="EMBL" id="SDE45444.1"/>
    </source>
</evidence>
<dbReference type="InterPro" id="IPR017938">
    <property type="entry name" value="Riboflavin_synthase-like_b-brl"/>
</dbReference>
<dbReference type="PROSITE" id="PS51085">
    <property type="entry name" value="2FE2S_FER_2"/>
    <property type="match status" value="1"/>
</dbReference>
<dbReference type="PANTHER" id="PTHR47354:SF2">
    <property type="entry name" value="BLR2392 PROTEIN"/>
    <property type="match status" value="1"/>
</dbReference>
<keyword evidence="3" id="KW-0808">Transferase</keyword>
<dbReference type="EMBL" id="FMZW01000026">
    <property type="protein sequence ID" value="SDE45444.1"/>
    <property type="molecule type" value="Genomic_DNA"/>
</dbReference>
<dbReference type="RefSeq" id="WP_092085929.1">
    <property type="nucleotide sequence ID" value="NZ_FMZW01000026.1"/>
</dbReference>
<dbReference type="InterPro" id="IPR036010">
    <property type="entry name" value="2Fe-2S_ferredoxin-like_sf"/>
</dbReference>
<dbReference type="InterPro" id="IPR001041">
    <property type="entry name" value="2Fe-2S_ferredoxin-type"/>
</dbReference>
<feature type="domain" description="FAD-binding FR-type" evidence="2">
    <location>
        <begin position="5"/>
        <end position="107"/>
    </location>
</feature>
<dbReference type="AlphaFoldDB" id="A0A1G7D172"/>
<accession>A0A1G7D172</accession>
<evidence type="ECO:0000259" key="2">
    <source>
        <dbReference type="PROSITE" id="PS51384"/>
    </source>
</evidence>
<dbReference type="GO" id="GO:0051537">
    <property type="term" value="F:2 iron, 2 sulfur cluster binding"/>
    <property type="evidence" value="ECO:0007669"/>
    <property type="project" value="InterPro"/>
</dbReference>
<dbReference type="Proteomes" id="UP000199245">
    <property type="component" value="Unassembled WGS sequence"/>
</dbReference>